<evidence type="ECO:0000313" key="4">
    <source>
        <dbReference type="Proteomes" id="UP000545286"/>
    </source>
</evidence>
<dbReference type="Proteomes" id="UP000545286">
    <property type="component" value="Unassembled WGS sequence"/>
</dbReference>
<organism evidence="3 4">
    <name type="scientific">Pseudoclavibacter helvolus</name>
    <dbReference type="NCBI Taxonomy" id="255205"/>
    <lineage>
        <taxon>Bacteria</taxon>
        <taxon>Bacillati</taxon>
        <taxon>Actinomycetota</taxon>
        <taxon>Actinomycetes</taxon>
        <taxon>Micrococcales</taxon>
        <taxon>Microbacteriaceae</taxon>
        <taxon>Pseudoclavibacter</taxon>
    </lineage>
</organism>
<dbReference type="Pfam" id="PF01510">
    <property type="entry name" value="Amidase_2"/>
    <property type="match status" value="1"/>
</dbReference>
<evidence type="ECO:0000259" key="2">
    <source>
        <dbReference type="SMART" id="SM00644"/>
    </source>
</evidence>
<dbReference type="AlphaFoldDB" id="A0A7W4UML7"/>
<dbReference type="GO" id="GO:0008745">
    <property type="term" value="F:N-acetylmuramoyl-L-alanine amidase activity"/>
    <property type="evidence" value="ECO:0007669"/>
    <property type="project" value="InterPro"/>
</dbReference>
<dbReference type="Gene3D" id="3.40.80.10">
    <property type="entry name" value="Peptidoglycan recognition protein-like"/>
    <property type="match status" value="1"/>
</dbReference>
<evidence type="ECO:0000256" key="1">
    <source>
        <dbReference type="SAM" id="MobiDB-lite"/>
    </source>
</evidence>
<dbReference type="CDD" id="cd06583">
    <property type="entry name" value="PGRP"/>
    <property type="match status" value="1"/>
</dbReference>
<feature type="region of interest" description="Disordered" evidence="1">
    <location>
        <begin position="1"/>
        <end position="20"/>
    </location>
</feature>
<accession>A0A7W4UML7</accession>
<dbReference type="GO" id="GO:0009253">
    <property type="term" value="P:peptidoglycan catabolic process"/>
    <property type="evidence" value="ECO:0007669"/>
    <property type="project" value="InterPro"/>
</dbReference>
<dbReference type="RefSeq" id="WP_183623413.1">
    <property type="nucleotide sequence ID" value="NZ_JACHWJ010000001.1"/>
</dbReference>
<feature type="compositionally biased region" description="Polar residues" evidence="1">
    <location>
        <begin position="1"/>
        <end position="12"/>
    </location>
</feature>
<keyword evidence="4" id="KW-1185">Reference proteome</keyword>
<gene>
    <name evidence="3" type="ORF">FHX72_001065</name>
</gene>
<evidence type="ECO:0000313" key="3">
    <source>
        <dbReference type="EMBL" id="MBB2956953.1"/>
    </source>
</evidence>
<dbReference type="SUPFAM" id="SSF55846">
    <property type="entry name" value="N-acetylmuramoyl-L-alanine amidase-like"/>
    <property type="match status" value="1"/>
</dbReference>
<name>A0A7W4UML7_9MICO</name>
<dbReference type="EMBL" id="JACHWJ010000001">
    <property type="protein sequence ID" value="MBB2956953.1"/>
    <property type="molecule type" value="Genomic_DNA"/>
</dbReference>
<dbReference type="InterPro" id="IPR002502">
    <property type="entry name" value="Amidase_domain"/>
</dbReference>
<sequence>MSRSTLYTSTHPTHQKSSRFGSRIIELQLHHTANGSASQTINIMTSGSRQVSANAVVGPRGQLYEVVEEESRAWTSGSASRDSQAFTMECVNAAVGDASGWPQSPENIEAIATLAADVAFRNGFTISRSNLYGHREMLGRWGVSYSTACPGGMPLDYIGNEAERKRQALVAGTPSLNQQLEEIMSVPVLIQSAQTGALYVYEGGVAHIASMSRVASIQTMRAQLGLEVKPVRMNDADISAVSELAREANGSYIVRGVINDLSDAKKGGILHRIAEKLGA</sequence>
<feature type="domain" description="N-acetylmuramoyl-L-alanine amidase" evidence="2">
    <location>
        <begin position="12"/>
        <end position="151"/>
    </location>
</feature>
<dbReference type="InterPro" id="IPR036505">
    <property type="entry name" value="Amidase/PGRP_sf"/>
</dbReference>
<proteinExistence type="predicted"/>
<protein>
    <recommendedName>
        <fullName evidence="2">N-acetylmuramoyl-L-alanine amidase domain-containing protein</fullName>
    </recommendedName>
</protein>
<dbReference type="SMART" id="SM00644">
    <property type="entry name" value="Ami_2"/>
    <property type="match status" value="1"/>
</dbReference>
<reference evidence="3 4" key="1">
    <citation type="submission" date="2020-08" db="EMBL/GenBank/DDBJ databases">
        <title>Sequencing the genomes of 1000 actinobacteria strains.</title>
        <authorList>
            <person name="Klenk H.-P."/>
        </authorList>
    </citation>
    <scope>NUCLEOTIDE SEQUENCE [LARGE SCALE GENOMIC DNA]</scope>
    <source>
        <strain evidence="3 4">DSM 20419</strain>
    </source>
</reference>
<comment type="caution">
    <text evidence="3">The sequence shown here is derived from an EMBL/GenBank/DDBJ whole genome shotgun (WGS) entry which is preliminary data.</text>
</comment>